<dbReference type="PROSITE" id="PS50893">
    <property type="entry name" value="ABC_TRANSPORTER_2"/>
    <property type="match status" value="1"/>
</dbReference>
<keyword evidence="3" id="KW-1003">Cell membrane</keyword>
<dbReference type="PANTHER" id="PTHR42711:SF19">
    <property type="entry name" value="DOXORUBICIN RESISTANCE ATP-BINDING PROTEIN DRRA"/>
    <property type="match status" value="1"/>
</dbReference>
<comment type="similarity">
    <text evidence="8">Belongs to the ABC transporter superfamily. Drug exporter-1 (DrugE1) (TC 3.A.1.105) family.</text>
</comment>
<dbReference type="GO" id="GO:0016887">
    <property type="term" value="F:ATP hydrolysis activity"/>
    <property type="evidence" value="ECO:0007669"/>
    <property type="project" value="InterPro"/>
</dbReference>
<keyword evidence="2" id="KW-0813">Transport</keyword>
<evidence type="ECO:0000256" key="4">
    <source>
        <dbReference type="ARBA" id="ARBA00022741"/>
    </source>
</evidence>
<evidence type="ECO:0000256" key="5">
    <source>
        <dbReference type="ARBA" id="ARBA00022840"/>
    </source>
</evidence>
<dbReference type="Pfam" id="PF13732">
    <property type="entry name" value="DrrA1-3_C"/>
    <property type="match status" value="1"/>
</dbReference>
<keyword evidence="5 10" id="KW-0067">ATP-binding</keyword>
<dbReference type="InterPro" id="IPR025302">
    <property type="entry name" value="DrrA1/2-like_C"/>
</dbReference>
<keyword evidence="4" id="KW-0547">Nucleotide-binding</keyword>
<keyword evidence="7" id="KW-0472">Membrane</keyword>
<dbReference type="InterPro" id="IPR003439">
    <property type="entry name" value="ABC_transporter-like_ATP-bd"/>
</dbReference>
<dbReference type="InterPro" id="IPR005894">
    <property type="entry name" value="DrrA"/>
</dbReference>
<evidence type="ECO:0000256" key="3">
    <source>
        <dbReference type="ARBA" id="ARBA00022475"/>
    </source>
</evidence>
<dbReference type="SUPFAM" id="SSF52540">
    <property type="entry name" value="P-loop containing nucleoside triphosphate hydrolases"/>
    <property type="match status" value="1"/>
</dbReference>
<keyword evidence="6" id="KW-1278">Translocase</keyword>
<dbReference type="InterPro" id="IPR003593">
    <property type="entry name" value="AAA+_ATPase"/>
</dbReference>
<dbReference type="GO" id="GO:0043215">
    <property type="term" value="P:daunorubicin transport"/>
    <property type="evidence" value="ECO:0007669"/>
    <property type="project" value="InterPro"/>
</dbReference>
<dbReference type="AlphaFoldDB" id="A0AAU8G9V2"/>
<protein>
    <submittedName>
        <fullName evidence="10">ATP-binding cassette domain-containing protein</fullName>
    </submittedName>
</protein>
<name>A0AAU8G9V2_9CHLR</name>
<evidence type="ECO:0000256" key="1">
    <source>
        <dbReference type="ARBA" id="ARBA00004413"/>
    </source>
</evidence>
<dbReference type="GO" id="GO:0005886">
    <property type="term" value="C:plasma membrane"/>
    <property type="evidence" value="ECO:0007669"/>
    <property type="project" value="UniProtKB-SubCell"/>
</dbReference>
<dbReference type="NCBIfam" id="TIGR01188">
    <property type="entry name" value="drrA"/>
    <property type="match status" value="1"/>
</dbReference>
<dbReference type="PROSITE" id="PS00211">
    <property type="entry name" value="ABC_TRANSPORTER_1"/>
    <property type="match status" value="1"/>
</dbReference>
<feature type="domain" description="ABC transporter" evidence="9">
    <location>
        <begin position="10"/>
        <end position="240"/>
    </location>
</feature>
<dbReference type="EMBL" id="CP159307">
    <property type="protein sequence ID" value="XCH32553.1"/>
    <property type="molecule type" value="Genomic_DNA"/>
</dbReference>
<dbReference type="PANTHER" id="PTHR42711">
    <property type="entry name" value="ABC TRANSPORTER ATP-BINDING PROTEIN"/>
    <property type="match status" value="1"/>
</dbReference>
<dbReference type="Gene3D" id="3.40.50.300">
    <property type="entry name" value="P-loop containing nucleotide triphosphate hydrolases"/>
    <property type="match status" value="1"/>
</dbReference>
<dbReference type="SMART" id="SM00382">
    <property type="entry name" value="AAA"/>
    <property type="match status" value="1"/>
</dbReference>
<dbReference type="InterPro" id="IPR027417">
    <property type="entry name" value="P-loop_NTPase"/>
</dbReference>
<dbReference type="Pfam" id="PF00005">
    <property type="entry name" value="ABC_tran"/>
    <property type="match status" value="1"/>
</dbReference>
<evidence type="ECO:0000256" key="6">
    <source>
        <dbReference type="ARBA" id="ARBA00022967"/>
    </source>
</evidence>
<comment type="subcellular location">
    <subcellularLocation>
        <location evidence="1">Cell membrane</location>
        <topology evidence="1">Peripheral membrane protein</topology>
        <orientation evidence="1">Cytoplasmic side</orientation>
    </subcellularLocation>
</comment>
<dbReference type="InterPro" id="IPR050763">
    <property type="entry name" value="ABC_transporter_ATP-binding"/>
</dbReference>
<evidence type="ECO:0000256" key="7">
    <source>
        <dbReference type="ARBA" id="ARBA00023136"/>
    </source>
</evidence>
<dbReference type="FunFam" id="3.40.50.300:FF:000589">
    <property type="entry name" value="ABC transporter, ATP-binding subunit"/>
    <property type="match status" value="1"/>
</dbReference>
<evidence type="ECO:0000256" key="2">
    <source>
        <dbReference type="ARBA" id="ARBA00022448"/>
    </source>
</evidence>
<sequence length="325" mass="35373">MADSTSRLAVETSNLVKTFGAVKAVDGIDMAVAAGSVYGFLGPNGAGKTTTIRILATLLRPDSGEARIFGHNVVKEADEVRRRVSLTGQFASVDEDLTGRENLVLLSRLQGYSWSQAKKRAWQLLEAFKLSEASERTVKTYSGGMRRRIDIAASIVVTPDLLFLDEPTTGLDPRNRNQVWDIIRSLSGHGCTILLTTQYLEEADQLADRIAVIDNGKIIAEGTSGQLKAMVGTRVFHLRLADPGRRSTVFDILSSQHGSAVRLESDDAEISVRVEDADTAARILWNLSEIGIGTTSFSYDQPSLDEVFLTLTGHTSGIVHNKDPQ</sequence>
<accession>A0AAU8G9V2</accession>
<dbReference type="InterPro" id="IPR017871">
    <property type="entry name" value="ABC_transporter-like_CS"/>
</dbReference>
<evidence type="ECO:0000256" key="8">
    <source>
        <dbReference type="ARBA" id="ARBA00049985"/>
    </source>
</evidence>
<dbReference type="GO" id="GO:1900753">
    <property type="term" value="P:doxorubicin transport"/>
    <property type="evidence" value="ECO:0007669"/>
    <property type="project" value="InterPro"/>
</dbReference>
<evidence type="ECO:0000259" key="9">
    <source>
        <dbReference type="PROSITE" id="PS50893"/>
    </source>
</evidence>
<reference evidence="10" key="1">
    <citation type="submission" date="2024-06" db="EMBL/GenBank/DDBJ databases">
        <title>A Novel Isolate, Dehalogenimonas sp. Strain 4OHTPN, Dechlorinates Aromatic 4 Hydroxy chlorothalonil by a Novel Reductive Dehalogenase.</title>
        <authorList>
            <person name="Liu G."/>
        </authorList>
    </citation>
    <scope>NUCLEOTIDE SEQUENCE</scope>
    <source>
        <strain evidence="10">4OHTPN</strain>
    </source>
</reference>
<gene>
    <name evidence="10" type="ORF">ABV300_05090</name>
</gene>
<dbReference type="RefSeq" id="WP_353713827.1">
    <property type="nucleotide sequence ID" value="NZ_CP159307.1"/>
</dbReference>
<dbReference type="GO" id="GO:0005524">
    <property type="term" value="F:ATP binding"/>
    <property type="evidence" value="ECO:0007669"/>
    <property type="project" value="UniProtKB-KW"/>
</dbReference>
<proteinExistence type="inferred from homology"/>
<evidence type="ECO:0000313" key="10">
    <source>
        <dbReference type="EMBL" id="XCH32553.1"/>
    </source>
</evidence>
<organism evidence="10">
    <name type="scientific">Dehalogenimonas sp. 4OHTPN</name>
    <dbReference type="NCBI Taxonomy" id="3166643"/>
    <lineage>
        <taxon>Bacteria</taxon>
        <taxon>Bacillati</taxon>
        <taxon>Chloroflexota</taxon>
        <taxon>Dehalococcoidia</taxon>
        <taxon>Dehalococcoidales</taxon>
        <taxon>Dehalococcoidaceae</taxon>
        <taxon>Dehalogenimonas</taxon>
    </lineage>
</organism>